<dbReference type="InterPro" id="IPR036259">
    <property type="entry name" value="MFS_trans_sf"/>
</dbReference>
<dbReference type="PANTHER" id="PTHR23513:SF6">
    <property type="entry name" value="MAJOR FACILITATOR SUPERFAMILY ASSOCIATED DOMAIN-CONTAINING PROTEIN"/>
    <property type="match status" value="1"/>
</dbReference>
<protein>
    <submittedName>
        <fullName evidence="8">MFS family permease</fullName>
    </submittedName>
</protein>
<feature type="transmembrane region" description="Helical" evidence="7">
    <location>
        <begin position="285"/>
        <end position="303"/>
    </location>
</feature>
<keyword evidence="2" id="KW-0813">Transport</keyword>
<feature type="transmembrane region" description="Helical" evidence="7">
    <location>
        <begin position="227"/>
        <end position="245"/>
    </location>
</feature>
<feature type="transmembrane region" description="Helical" evidence="7">
    <location>
        <begin position="251"/>
        <end position="273"/>
    </location>
</feature>
<feature type="transmembrane region" description="Helical" evidence="7">
    <location>
        <begin position="102"/>
        <end position="122"/>
    </location>
</feature>
<evidence type="ECO:0000256" key="4">
    <source>
        <dbReference type="ARBA" id="ARBA00022692"/>
    </source>
</evidence>
<dbReference type="EMBL" id="JACHIW010000002">
    <property type="protein sequence ID" value="MBB5159505.1"/>
    <property type="molecule type" value="Genomic_DNA"/>
</dbReference>
<dbReference type="Pfam" id="PF05977">
    <property type="entry name" value="MFS_3"/>
    <property type="match status" value="1"/>
</dbReference>
<comment type="subcellular location">
    <subcellularLocation>
        <location evidence="1">Cell membrane</location>
        <topology evidence="1">Multi-pass membrane protein</topology>
    </subcellularLocation>
</comment>
<keyword evidence="5 7" id="KW-1133">Transmembrane helix</keyword>
<dbReference type="PANTHER" id="PTHR23513">
    <property type="entry name" value="INTEGRAL MEMBRANE EFFLUX PROTEIN-RELATED"/>
    <property type="match status" value="1"/>
</dbReference>
<dbReference type="Proteomes" id="UP000584374">
    <property type="component" value="Unassembled WGS sequence"/>
</dbReference>
<proteinExistence type="predicted"/>
<dbReference type="RefSeq" id="WP_184731946.1">
    <property type="nucleotide sequence ID" value="NZ_JACHIW010000002.1"/>
</dbReference>
<dbReference type="CDD" id="cd06173">
    <property type="entry name" value="MFS_MefA_like"/>
    <property type="match status" value="1"/>
</dbReference>
<evidence type="ECO:0000256" key="7">
    <source>
        <dbReference type="SAM" id="Phobius"/>
    </source>
</evidence>
<dbReference type="SUPFAM" id="SSF103473">
    <property type="entry name" value="MFS general substrate transporter"/>
    <property type="match status" value="1"/>
</dbReference>
<feature type="transmembrane region" description="Helical" evidence="7">
    <location>
        <begin position="350"/>
        <end position="368"/>
    </location>
</feature>
<evidence type="ECO:0000256" key="6">
    <source>
        <dbReference type="ARBA" id="ARBA00023136"/>
    </source>
</evidence>
<evidence type="ECO:0000256" key="3">
    <source>
        <dbReference type="ARBA" id="ARBA00022475"/>
    </source>
</evidence>
<feature type="transmembrane region" description="Helical" evidence="7">
    <location>
        <begin position="374"/>
        <end position="394"/>
    </location>
</feature>
<organism evidence="8 9">
    <name type="scientific">Saccharopolyspora phatthalungensis</name>
    <dbReference type="NCBI Taxonomy" id="664693"/>
    <lineage>
        <taxon>Bacteria</taxon>
        <taxon>Bacillati</taxon>
        <taxon>Actinomycetota</taxon>
        <taxon>Actinomycetes</taxon>
        <taxon>Pseudonocardiales</taxon>
        <taxon>Pseudonocardiaceae</taxon>
        <taxon>Saccharopolyspora</taxon>
    </lineage>
</organism>
<evidence type="ECO:0000313" key="8">
    <source>
        <dbReference type="EMBL" id="MBB5159505.1"/>
    </source>
</evidence>
<dbReference type="AlphaFoldDB" id="A0A840QK10"/>
<evidence type="ECO:0000256" key="5">
    <source>
        <dbReference type="ARBA" id="ARBA00022989"/>
    </source>
</evidence>
<feature type="transmembrane region" description="Helical" evidence="7">
    <location>
        <begin position="46"/>
        <end position="67"/>
    </location>
</feature>
<evidence type="ECO:0000256" key="1">
    <source>
        <dbReference type="ARBA" id="ARBA00004651"/>
    </source>
</evidence>
<dbReference type="InterPro" id="IPR010290">
    <property type="entry name" value="TM_effector"/>
</dbReference>
<comment type="caution">
    <text evidence="8">The sequence shown here is derived from an EMBL/GenBank/DDBJ whole genome shotgun (WGS) entry which is preliminary data.</text>
</comment>
<gene>
    <name evidence="8" type="ORF">BJ970_007104</name>
</gene>
<keyword evidence="3" id="KW-1003">Cell membrane</keyword>
<accession>A0A840QK10</accession>
<sequence length="419" mass="45000">MSLLKHPEFRRLWTGQTASMFGTYVSRVAMPLVAATALAATPFQLGLLYAAQTVAFLVIGLPAGVWVDRLPARPVLVLSDTARALLLCSVPLAWWFGWLTMTQLLVVTLLGGVAAVFYDVAYQSYLPTLVGKEHLLEGNAKLESSRSVSQVAGPAVGGGLADLIGASNAVGFQALCYATSAASIFRISAQQRPQHQRERKPMLPEIAAGLRYVLGDPLIRAITGSSATFNFSYAVATPLLIVLLVDEARLPQWMVGALMAFGGIGGLVGAMTTQLVSRRFGPARMLWLPFLVCMPAALLVPLTQAGWGVLLFALPWFVVNYGLIVYSVAQMSFRQSICPDEMMSRLNATVRFFIWGIIPLGGVIGGALGEWIDVRAALALAGAGMVLSAVWVLLSPLRSMRELPTSKESRAPATQHDND</sequence>
<keyword evidence="9" id="KW-1185">Reference proteome</keyword>
<feature type="transmembrane region" description="Helical" evidence="7">
    <location>
        <begin position="309"/>
        <end position="329"/>
    </location>
</feature>
<evidence type="ECO:0000313" key="9">
    <source>
        <dbReference type="Proteomes" id="UP000584374"/>
    </source>
</evidence>
<reference evidence="8 9" key="1">
    <citation type="submission" date="2020-08" db="EMBL/GenBank/DDBJ databases">
        <title>Sequencing the genomes of 1000 actinobacteria strains.</title>
        <authorList>
            <person name="Klenk H.-P."/>
        </authorList>
    </citation>
    <scope>NUCLEOTIDE SEQUENCE [LARGE SCALE GENOMIC DNA]</scope>
    <source>
        <strain evidence="8 9">DSM 45584</strain>
    </source>
</reference>
<dbReference type="GO" id="GO:0005886">
    <property type="term" value="C:plasma membrane"/>
    <property type="evidence" value="ECO:0007669"/>
    <property type="project" value="UniProtKB-SubCell"/>
</dbReference>
<feature type="transmembrane region" description="Helical" evidence="7">
    <location>
        <begin position="74"/>
        <end position="96"/>
    </location>
</feature>
<keyword evidence="4 7" id="KW-0812">Transmembrane</keyword>
<keyword evidence="6 7" id="KW-0472">Membrane</keyword>
<name>A0A840QK10_9PSEU</name>
<evidence type="ECO:0000256" key="2">
    <source>
        <dbReference type="ARBA" id="ARBA00022448"/>
    </source>
</evidence>
<dbReference type="Gene3D" id="1.20.1250.20">
    <property type="entry name" value="MFS general substrate transporter like domains"/>
    <property type="match status" value="1"/>
</dbReference>